<evidence type="ECO:0000256" key="1">
    <source>
        <dbReference type="ARBA" id="ARBA00022686"/>
    </source>
</evidence>
<dbReference type="GO" id="GO:0046690">
    <property type="term" value="P:response to tellurium ion"/>
    <property type="evidence" value="ECO:0007669"/>
    <property type="project" value="UniProtKB-KW"/>
</dbReference>
<evidence type="ECO:0000313" key="3">
    <source>
        <dbReference type="EMBL" id="ESK54488.1"/>
    </source>
</evidence>
<dbReference type="STRING" id="202955.GCA_000759995_01955"/>
<dbReference type="eggNOG" id="COG2310">
    <property type="taxonomic scope" value="Bacteria"/>
</dbReference>
<proteinExistence type="predicted"/>
<dbReference type="InterPro" id="IPR051324">
    <property type="entry name" value="Stress/Tellurium_Resist"/>
</dbReference>
<organism evidence="3 4">
    <name type="scientific">Acinetobacter tjernbergiae DSM 14971 = CIP 107465</name>
    <dbReference type="NCBI Taxonomy" id="1120928"/>
    <lineage>
        <taxon>Bacteria</taxon>
        <taxon>Pseudomonadati</taxon>
        <taxon>Pseudomonadota</taxon>
        <taxon>Gammaproteobacteria</taxon>
        <taxon>Moraxellales</taxon>
        <taxon>Moraxellaceae</taxon>
        <taxon>Acinetobacter</taxon>
    </lineage>
</organism>
<dbReference type="PANTHER" id="PTHR32097">
    <property type="entry name" value="CAMP-BINDING PROTEIN 1-RELATED"/>
    <property type="match status" value="1"/>
</dbReference>
<dbReference type="Proteomes" id="UP000017404">
    <property type="component" value="Unassembled WGS sequence"/>
</dbReference>
<reference evidence="3 4" key="1">
    <citation type="submission" date="2013-10" db="EMBL/GenBank/DDBJ databases">
        <title>The Genome Sequence of Acinetobacter tjernbergiae CIP107465.</title>
        <authorList>
            <consortium name="The Broad Institute Genomics Platform"/>
            <consortium name="The Broad Institute Genome Sequencing Center for Infectious Disease"/>
            <person name="Cerqueira G."/>
            <person name="Feldgarden M."/>
            <person name="Courvalin P."/>
            <person name="Grillot-Courvalin C."/>
            <person name="Clermont D."/>
            <person name="Rocha E."/>
            <person name="Yoon E.-J."/>
            <person name="Nemec A."/>
            <person name="Young S.K."/>
            <person name="Zeng Q."/>
            <person name="Gargeya S."/>
            <person name="Fitzgerald M."/>
            <person name="Abouelleil A."/>
            <person name="Alvarado L."/>
            <person name="Berlin A.M."/>
            <person name="Chapman S.B."/>
            <person name="Gainer-Dewar J."/>
            <person name="Goldberg J."/>
            <person name="Gnerre S."/>
            <person name="Griggs A."/>
            <person name="Gujja S."/>
            <person name="Hansen M."/>
            <person name="Howarth C."/>
            <person name="Imamovic A."/>
            <person name="Ireland A."/>
            <person name="Larimer J."/>
            <person name="McCowan C."/>
            <person name="Murphy C."/>
            <person name="Pearson M."/>
            <person name="Poon T.W."/>
            <person name="Priest M."/>
            <person name="Roberts A."/>
            <person name="Saif S."/>
            <person name="Shea T."/>
            <person name="Sykes S."/>
            <person name="Wortman J."/>
            <person name="Nusbaum C."/>
            <person name="Birren B."/>
        </authorList>
    </citation>
    <scope>NUCLEOTIDE SEQUENCE [LARGE SCALE GENOMIC DNA]</scope>
    <source>
        <strain evidence="3 4">CIP 107465</strain>
    </source>
</reference>
<dbReference type="PIRSF" id="PIRSF037118">
    <property type="entry name" value="Tellurite_resistance_TerA"/>
    <property type="match status" value="1"/>
</dbReference>
<dbReference type="RefSeq" id="WP_018678207.1">
    <property type="nucleotide sequence ID" value="NZ_AYEV01000029.1"/>
</dbReference>
<dbReference type="eggNOG" id="COG4110">
    <property type="taxonomic scope" value="Bacteria"/>
</dbReference>
<dbReference type="InterPro" id="IPR003325">
    <property type="entry name" value="TerD"/>
</dbReference>
<dbReference type="CDD" id="cd06974">
    <property type="entry name" value="TerD_like"/>
    <property type="match status" value="2"/>
</dbReference>
<dbReference type="AlphaFoldDB" id="V2UIH3"/>
<evidence type="ECO:0000313" key="4">
    <source>
        <dbReference type="Proteomes" id="UP000017404"/>
    </source>
</evidence>
<keyword evidence="4" id="KW-1185">Reference proteome</keyword>
<dbReference type="OrthoDB" id="2079357at2"/>
<dbReference type="PATRIC" id="fig|1120928.5.peg.2639"/>
<sequence length="394" mass="44272">MQQLITGANLALTQSQFQIKIKTAMPEQISLDMSAYILNAQAKVRGDADMIFYGQKQTPNRSVELLESTHKTPYLAQFNVNTQLLGAEISKVSFCAAIDGNLTINAVQDIQIELWENGQLSATAMIKSAEKTEKALILAEVYRYKELWKFRFVNQGFNGGLKPLSEYFGVEISDTPPAVQTAPVPPKPEKLSLSKISLDKQNNKINLTKKDQAFGEIKINLNWNQKTATKQNSFFDKMRNHGKSVDLDLGCLFEMQDGTRSVIQALGDCFGNFHTFPFIELSGDDRTGALQGGEWLRINGKNWDQIHRVVIFAFIYQGVPNWAETDAVVTIYVPEQPPIEIRLIEGQPLGMCGIVELVNQKGNIEVRRHVEYVKGHKELDRAFNFGLRWVAGSK</sequence>
<gene>
    <name evidence="3" type="ORF">F990_02612</name>
</gene>
<evidence type="ECO:0000259" key="2">
    <source>
        <dbReference type="Pfam" id="PF02342"/>
    </source>
</evidence>
<protein>
    <recommendedName>
        <fullName evidence="2">TerD domain-containing protein</fullName>
    </recommendedName>
</protein>
<dbReference type="InterPro" id="IPR017115">
    <property type="entry name" value="Tellurite_resistance_TerA"/>
</dbReference>
<accession>V2UIH3</accession>
<dbReference type="Gene3D" id="2.60.60.30">
    <property type="entry name" value="sav2460 like domains"/>
    <property type="match status" value="2"/>
</dbReference>
<comment type="caution">
    <text evidence="3">The sequence shown here is derived from an EMBL/GenBank/DDBJ whole genome shotgun (WGS) entry which is preliminary data.</text>
</comment>
<feature type="domain" description="TerD" evidence="2">
    <location>
        <begin position="6"/>
        <end position="167"/>
    </location>
</feature>
<dbReference type="EMBL" id="AYEV01000029">
    <property type="protein sequence ID" value="ESK54488.1"/>
    <property type="molecule type" value="Genomic_DNA"/>
</dbReference>
<name>V2UIH3_9GAMM</name>
<keyword evidence="1" id="KW-0778">Tellurium resistance</keyword>
<dbReference type="PANTHER" id="PTHR32097:SF3">
    <property type="entry name" value="TELLURITE RESISTANCE PROTEIN"/>
    <property type="match status" value="1"/>
</dbReference>
<dbReference type="Pfam" id="PF02342">
    <property type="entry name" value="TerD"/>
    <property type="match status" value="1"/>
</dbReference>